<dbReference type="InterPro" id="IPR032710">
    <property type="entry name" value="NTF2-like_dom_sf"/>
</dbReference>
<evidence type="ECO:0000313" key="2">
    <source>
        <dbReference type="Proteomes" id="UP001357223"/>
    </source>
</evidence>
<dbReference type="Proteomes" id="UP001357223">
    <property type="component" value="Chromosome"/>
</dbReference>
<dbReference type="SUPFAM" id="SSF54427">
    <property type="entry name" value="NTF2-like"/>
    <property type="match status" value="1"/>
</dbReference>
<proteinExistence type="predicted"/>
<organism evidence="1 2">
    <name type="scientific">Niallia oryzisoli</name>
    <dbReference type="NCBI Taxonomy" id="1737571"/>
    <lineage>
        <taxon>Bacteria</taxon>
        <taxon>Bacillati</taxon>
        <taxon>Bacillota</taxon>
        <taxon>Bacilli</taxon>
        <taxon>Bacillales</taxon>
        <taxon>Bacillaceae</taxon>
        <taxon>Niallia</taxon>
    </lineage>
</organism>
<sequence length="135" mass="15378">MDTNYNDERDIKILCRQDCGNAPKKIILKDFVIASVKKEISFIAETISDNIQWNIIGYNKFQGKESVIEMLQQMSSRRMLEVEIKTIITHGNTGAVDGKATYENNEKYAFCHIFLFTSAGKNGKINEITSYVIKS</sequence>
<dbReference type="RefSeq" id="WP_338448136.1">
    <property type="nucleotide sequence ID" value="NZ_CP137640.1"/>
</dbReference>
<dbReference type="Gene3D" id="3.10.450.50">
    <property type="match status" value="1"/>
</dbReference>
<protein>
    <recommendedName>
        <fullName evidence="3">Nuclear transport factor 2 family protein</fullName>
    </recommendedName>
</protein>
<name>A0ABZ2C6S3_9BACI</name>
<gene>
    <name evidence="1" type="ORF">R4Z09_18050</name>
</gene>
<reference evidence="1 2" key="1">
    <citation type="submission" date="2023-10" db="EMBL/GenBank/DDBJ databases">
        <title>Niallia locisalis sp.nov. isolated from a salt pond sample.</title>
        <authorList>
            <person name="Li X.-J."/>
            <person name="Dong L."/>
        </authorList>
    </citation>
    <scope>NUCLEOTIDE SEQUENCE [LARGE SCALE GENOMIC DNA]</scope>
    <source>
        <strain evidence="1 2">DSM 29761</strain>
    </source>
</reference>
<accession>A0ABZ2C6S3</accession>
<evidence type="ECO:0008006" key="3">
    <source>
        <dbReference type="Google" id="ProtNLM"/>
    </source>
</evidence>
<dbReference type="EMBL" id="CP137640">
    <property type="protein sequence ID" value="WVX79202.1"/>
    <property type="molecule type" value="Genomic_DNA"/>
</dbReference>
<evidence type="ECO:0000313" key="1">
    <source>
        <dbReference type="EMBL" id="WVX79202.1"/>
    </source>
</evidence>
<keyword evidence="2" id="KW-1185">Reference proteome</keyword>